<evidence type="ECO:0000256" key="3">
    <source>
        <dbReference type="SAM" id="Phobius"/>
    </source>
</evidence>
<reference evidence="5" key="1">
    <citation type="submission" date="2025-08" db="UniProtKB">
        <authorList>
            <consortium name="RefSeq"/>
        </authorList>
    </citation>
    <scope>IDENTIFICATION</scope>
    <source>
        <tissue evidence="5">Entire body</tissue>
    </source>
</reference>
<accession>A0A1W4WSQ8</accession>
<name>A0A1W4WSQ8_AGRPL</name>
<dbReference type="SUPFAM" id="SSF57903">
    <property type="entry name" value="FYVE/PHD zinc finger"/>
    <property type="match status" value="1"/>
</dbReference>
<keyword evidence="4" id="KW-1185">Reference proteome</keyword>
<evidence type="ECO:0000256" key="1">
    <source>
        <dbReference type="SAM" id="Coils"/>
    </source>
</evidence>
<feature type="compositionally biased region" description="Low complexity" evidence="2">
    <location>
        <begin position="256"/>
        <end position="266"/>
    </location>
</feature>
<dbReference type="PANTHER" id="PTHR24102">
    <property type="entry name" value="PHD FINGER PROTEIN"/>
    <property type="match status" value="1"/>
</dbReference>
<dbReference type="InterPro" id="IPR013083">
    <property type="entry name" value="Znf_RING/FYVE/PHD"/>
</dbReference>
<dbReference type="GeneID" id="108738163"/>
<organism evidence="4 5">
    <name type="scientific">Agrilus planipennis</name>
    <name type="common">Emerald ash borer</name>
    <name type="synonym">Agrilus marcopoli</name>
    <dbReference type="NCBI Taxonomy" id="224129"/>
    <lineage>
        <taxon>Eukaryota</taxon>
        <taxon>Metazoa</taxon>
        <taxon>Ecdysozoa</taxon>
        <taxon>Arthropoda</taxon>
        <taxon>Hexapoda</taxon>
        <taxon>Insecta</taxon>
        <taxon>Pterygota</taxon>
        <taxon>Neoptera</taxon>
        <taxon>Endopterygota</taxon>
        <taxon>Coleoptera</taxon>
        <taxon>Polyphaga</taxon>
        <taxon>Elateriformia</taxon>
        <taxon>Buprestoidea</taxon>
        <taxon>Buprestidae</taxon>
        <taxon>Agrilinae</taxon>
        <taxon>Agrilus</taxon>
    </lineage>
</organism>
<keyword evidence="1" id="KW-0175">Coiled coil</keyword>
<feature type="coiled-coil region" evidence="1">
    <location>
        <begin position="99"/>
        <end position="139"/>
    </location>
</feature>
<evidence type="ECO:0000313" key="5">
    <source>
        <dbReference type="RefSeq" id="XP_018326931.1"/>
    </source>
</evidence>
<sequence length="450" mass="51066">MKVWVAIKITTIIHCLIIGIIFSVFLFQVEAVKMIDLPISKELKDEIQVNQNLLKNAIRNHQTLIYKLQEEPENVEIQKRIQCLQQEIVTVGLEQKGIIERIRKELKSYEKNIQENNVTAALEEKRNNLTNALGRARKQTINVRPVSAASFSGSDDSSELPVYRSLSPEVVFNPLKPQDLGQNKFLHYYGLCTHEIYKELVNKRAERKRRSTANPQFLYGGKGWDSSSDFLNVIVLSLSPPNTRQAVKNRNKLERSLSSPGRGDSPPDSPIETSKKLPPSFPSIPNLPSGLTIERVNPNRSSPEEKHCIVCRSSGNLSTCETCTGFFHISCHNRPLVQTPRQCPRCITNKDVRTVGSLNVPSVDEKLQEKEKLYEKNRQLAAELTQLQDRHSQLTISLRDQKNKQDQLMDTHHCTKTKIKTILDFINSVKSRSYANSEAVDKDVSSTTEV</sequence>
<feature type="coiled-coil region" evidence="1">
    <location>
        <begin position="363"/>
        <end position="404"/>
    </location>
</feature>
<dbReference type="PANTHER" id="PTHR24102:SF28">
    <property type="entry name" value="PHD-TYPE DOMAIN-CONTAINING PROTEIN"/>
    <property type="match status" value="1"/>
</dbReference>
<keyword evidence="3" id="KW-0812">Transmembrane</keyword>
<dbReference type="InterPro" id="IPR011011">
    <property type="entry name" value="Znf_FYVE_PHD"/>
</dbReference>
<proteinExistence type="predicted"/>
<dbReference type="CTD" id="32055"/>
<dbReference type="RefSeq" id="XP_018326931.1">
    <property type="nucleotide sequence ID" value="XM_018471429.2"/>
</dbReference>
<evidence type="ECO:0000313" key="4">
    <source>
        <dbReference type="Proteomes" id="UP000192223"/>
    </source>
</evidence>
<gene>
    <name evidence="5" type="primary">LOC108738163</name>
</gene>
<dbReference type="STRING" id="224129.A0A1W4WSQ8"/>
<feature type="transmembrane region" description="Helical" evidence="3">
    <location>
        <begin position="6"/>
        <end position="27"/>
    </location>
</feature>
<dbReference type="KEGG" id="apln:108738163"/>
<dbReference type="Gene3D" id="3.30.40.10">
    <property type="entry name" value="Zinc/RING finger domain, C3HC4 (zinc finger)"/>
    <property type="match status" value="1"/>
</dbReference>
<keyword evidence="3" id="KW-1133">Transmembrane helix</keyword>
<keyword evidence="3" id="KW-0472">Membrane</keyword>
<feature type="region of interest" description="Disordered" evidence="2">
    <location>
        <begin position="244"/>
        <end position="303"/>
    </location>
</feature>
<dbReference type="OrthoDB" id="336088at2759"/>
<evidence type="ECO:0000256" key="2">
    <source>
        <dbReference type="SAM" id="MobiDB-lite"/>
    </source>
</evidence>
<dbReference type="InParanoid" id="A0A1W4WSQ8"/>
<protein>
    <submittedName>
        <fullName evidence="5">PHD finger protein 21A</fullName>
    </submittedName>
</protein>
<dbReference type="Proteomes" id="UP000192223">
    <property type="component" value="Unplaced"/>
</dbReference>
<dbReference type="AlphaFoldDB" id="A0A1W4WSQ8"/>